<evidence type="ECO:0000313" key="5">
    <source>
        <dbReference type="Proteomes" id="UP000235347"/>
    </source>
</evidence>
<dbReference type="Pfam" id="PF06744">
    <property type="entry name" value="IcmF_C"/>
    <property type="match status" value="1"/>
</dbReference>
<dbReference type="NCBIfam" id="TIGR03348">
    <property type="entry name" value="VI_IcmF"/>
    <property type="match status" value="1"/>
</dbReference>
<protein>
    <submittedName>
        <fullName evidence="4">Type VI secretion system membrane subunit TssM</fullName>
    </submittedName>
</protein>
<dbReference type="EMBL" id="PNYB01000015">
    <property type="protein sequence ID" value="PMS21881.1"/>
    <property type="molecule type" value="Genomic_DNA"/>
</dbReference>
<dbReference type="AlphaFoldDB" id="A0A2N7VXK1"/>
<dbReference type="InterPro" id="IPR009612">
    <property type="entry name" value="IcmF-rel"/>
</dbReference>
<evidence type="ECO:0000259" key="3">
    <source>
        <dbReference type="Pfam" id="PF14331"/>
    </source>
</evidence>
<sequence>MLRTLIDRRRARKLARAKTAGTDVREPEAQEAEHARAVRDAVVAAQRWVRTGGPAWRFGRHSVYRVPWYLMLGEQGAGKSAMLRASGRRPVQRADAHASASKHMPGRWWFDEGSVVFEATLNDSADEEGLRALMLSLKRARRRRPIDGVLVAVSARQLLNEDYAARARRVEAMRAQIDFVYRICRRRVPVYVTVTQCDGIAGFEPFVRELEASALDRPLGILFPVTHVPLGEAWLDRFSQSFESLVRDAQAQLIVRLPADGDPGHAAQVYQFPRSLKALSLPLGRFCHDAFGASPGLYEPVLLRGVNLSAVLNESTGVEKPRHRAVSKPETHAQACFVRGWLNDVVPNERDLARSRETISHARRVRLRAATMLCVALAACMGLAAASSYRRGVADIATTASSATALMRVTHQAVRIDAPRTMLPALDAASGLACGPAWRDANRSWLSVLILDRETRLQSACREAYRGVLRETVRPYLLARLSQVLRDSGAAQAARYEALRVYLMLGDKARYDPTAVLAWLDADAARAGLSAHERSTWHAHAAAWADAARTEPNVSTDASLVARAREQLLMQPEAQRIFEAITPALAAAMPAPLSVAELAGPGAALVFDRRSGGALSDGVPGPYTLEGMARYQALRNTAIEQARRDDWVLGAAGARMAAGSAAEVDRLYFARYTEAWDAIIGDVRLRPLPLSDDGAAVVRLMAGPESPLRALLLRAARETSIGAATAVPAAQRAQGWANAARRAIRRWVDASKQPTSTATGSSMRFDNAAAQAIDRHFDALHRLIAADGEAGASALDRVQAQLKEVVVYQQAVGVARANGMPPPADDVLQRLIQNAASFPAPLGGMLEGLGEAGTAAVQAAERVRIEAHWRADVAPFCHAAIDGRYPFVADADRDVTLDDFTRLFAPGGLLDEFFEANLRPYVDTTATPWKWRAQAESAGMSTGSLRAFERAAHIRDAFFPNRNKALTLRFTLTPRRMDQAFSFVSIALGDRMLNFTEPAAQAMKFEWPDHAAEAFARIDYLSAGSTGPGSIETHGAWSLFRLLDRGKLDALTPDRFALTFSLDDHDIELDLAASSVVNPFVLPALRSFRCPSTM</sequence>
<accession>A0A2N7VXK1</accession>
<keyword evidence="5" id="KW-1185">Reference proteome</keyword>
<dbReference type="RefSeq" id="WP_102611206.1">
    <property type="nucleotide sequence ID" value="NZ_CADIKD010000003.1"/>
</dbReference>
<dbReference type="Pfam" id="PF14331">
    <property type="entry name" value="IcmF-related_N"/>
    <property type="match status" value="1"/>
</dbReference>
<dbReference type="InterPro" id="IPR025743">
    <property type="entry name" value="TssM1_N"/>
</dbReference>
<dbReference type="InterPro" id="IPR010623">
    <property type="entry name" value="IcmF_C"/>
</dbReference>
<evidence type="ECO:0000259" key="2">
    <source>
        <dbReference type="Pfam" id="PF06761"/>
    </source>
</evidence>
<gene>
    <name evidence="4" type="primary">icmF</name>
    <name evidence="4" type="ORF">C0Z19_18110</name>
</gene>
<feature type="domain" description="Type VI secretion system component TssM1 N-terminal" evidence="3">
    <location>
        <begin position="125"/>
        <end position="372"/>
    </location>
</feature>
<feature type="domain" description="IcmF-related" evidence="2">
    <location>
        <begin position="423"/>
        <end position="720"/>
    </location>
</feature>
<feature type="domain" description="Type VI secretion system IcmF C-terminal" evidence="1">
    <location>
        <begin position="970"/>
        <end position="1075"/>
    </location>
</feature>
<proteinExistence type="predicted"/>
<dbReference type="Proteomes" id="UP000235347">
    <property type="component" value="Unassembled WGS sequence"/>
</dbReference>
<dbReference type="InterPro" id="IPR017731">
    <property type="entry name" value="TssM1-like"/>
</dbReference>
<dbReference type="PANTHER" id="PTHR36153:SF1">
    <property type="entry name" value="TYPE VI SECRETION SYSTEM COMPONENT TSSM1"/>
    <property type="match status" value="1"/>
</dbReference>
<dbReference type="InterPro" id="IPR053156">
    <property type="entry name" value="T6SS_TssM-like"/>
</dbReference>
<evidence type="ECO:0000259" key="1">
    <source>
        <dbReference type="Pfam" id="PF06744"/>
    </source>
</evidence>
<dbReference type="Pfam" id="PF06761">
    <property type="entry name" value="IcmF-related"/>
    <property type="match status" value="1"/>
</dbReference>
<comment type="caution">
    <text evidence="4">The sequence shown here is derived from an EMBL/GenBank/DDBJ whole genome shotgun (WGS) entry which is preliminary data.</text>
</comment>
<dbReference type="PANTHER" id="PTHR36153">
    <property type="entry name" value="INNER MEMBRANE PROTEIN-RELATED"/>
    <property type="match status" value="1"/>
</dbReference>
<evidence type="ECO:0000313" key="4">
    <source>
        <dbReference type="EMBL" id="PMS21881.1"/>
    </source>
</evidence>
<name>A0A2N7VXK1_9BURK</name>
<organism evidence="4 5">
    <name type="scientific">Trinickia soli</name>
    <dbReference type="NCBI Taxonomy" id="380675"/>
    <lineage>
        <taxon>Bacteria</taxon>
        <taxon>Pseudomonadati</taxon>
        <taxon>Pseudomonadota</taxon>
        <taxon>Betaproteobacteria</taxon>
        <taxon>Burkholderiales</taxon>
        <taxon>Burkholderiaceae</taxon>
        <taxon>Trinickia</taxon>
    </lineage>
</organism>
<reference evidence="4 5" key="1">
    <citation type="submission" date="2018-01" db="EMBL/GenBank/DDBJ databases">
        <title>Whole genome analyses suggest that Burkholderia sensu lato contains two further novel genera in the rhizoxinica-symbiotica group Mycetohabitans gen. nov., and Trinickia gen. nov.: implications for the evolution of diazotrophy and nodulation in the Burkholderiaceae.</title>
        <authorList>
            <person name="Estrada-de los Santos P."/>
            <person name="Palmer M."/>
            <person name="Chavez-Ramirez B."/>
            <person name="Beukes C."/>
            <person name="Steenkamp E.T."/>
            <person name="Hirsch A.M."/>
            <person name="Manyaka P."/>
            <person name="Maluk M."/>
            <person name="Lafos M."/>
            <person name="Crook M."/>
            <person name="Gross E."/>
            <person name="Simon M.F."/>
            <person name="Bueno dos Reis Junior F."/>
            <person name="Poole P.S."/>
            <person name="Venter S.N."/>
            <person name="James E.K."/>
        </authorList>
    </citation>
    <scope>NUCLEOTIDE SEQUENCE [LARGE SCALE GENOMIC DNA]</scope>
    <source>
        <strain evidence="4 5">GP25-8</strain>
    </source>
</reference>